<dbReference type="AlphaFoldDB" id="D5X6J5"/>
<dbReference type="BioCyc" id="TINT75379:TINT_RS03630-MONOMER"/>
<name>D5X6J5_THIK1</name>
<accession>D5X6J5</accession>
<dbReference type="GO" id="GO:0005829">
    <property type="term" value="C:cytosol"/>
    <property type="evidence" value="ECO:0007669"/>
    <property type="project" value="TreeGrafter"/>
</dbReference>
<dbReference type="Gene3D" id="2.60.120.10">
    <property type="entry name" value="Jelly Rolls"/>
    <property type="match status" value="1"/>
</dbReference>
<sequence>MPSASTLRDLQTRTILSALQPEQLERLLSHATEERIAAEGVIFLQDKEADAFYIVREGKVQIQVPAINGPGVEVQALGEWDVIGWSWLIPPYRWAFEAKALTPVTLLRFDGKAILQACESDPALGYALMKIFAGLMSERLRAARLRMMDSWAPPGWA</sequence>
<reference evidence="2" key="1">
    <citation type="submission" date="2010-04" db="EMBL/GenBank/DDBJ databases">
        <title>Complete sequence of Thiomonas intermedia K12.</title>
        <authorList>
            <consortium name="US DOE Joint Genome Institute"/>
            <person name="Lucas S."/>
            <person name="Copeland A."/>
            <person name="Lapidus A."/>
            <person name="Cheng J.-F."/>
            <person name="Bruce D."/>
            <person name="Goodwin L."/>
            <person name="Pitluck S."/>
            <person name="Davenport K."/>
            <person name="Detter J.C."/>
            <person name="Han C."/>
            <person name="Tapia R."/>
            <person name="Land M."/>
            <person name="Hauser L."/>
            <person name="Kyrpides N."/>
            <person name="Ovchinnikova G."/>
            <person name="Kerfeld C.A."/>
            <person name="Cannon G.C."/>
            <person name="Heinhorst S."/>
            <person name="Woyke T."/>
        </authorList>
    </citation>
    <scope>NUCLEOTIDE SEQUENCE [LARGE SCALE GENOMIC DNA]</scope>
    <source>
        <strain evidence="2">K12</strain>
    </source>
</reference>
<dbReference type="SMART" id="SM00100">
    <property type="entry name" value="cNMP"/>
    <property type="match status" value="1"/>
</dbReference>
<evidence type="ECO:0000313" key="2">
    <source>
        <dbReference type="EMBL" id="ADG30122.1"/>
    </source>
</evidence>
<dbReference type="eggNOG" id="COG0664">
    <property type="taxonomic scope" value="Bacteria"/>
</dbReference>
<dbReference type="InterPro" id="IPR018490">
    <property type="entry name" value="cNMP-bd_dom_sf"/>
</dbReference>
<protein>
    <submittedName>
        <fullName evidence="2">Putative transcriptional regulator, Crp/Fnr family</fullName>
    </submittedName>
</protein>
<gene>
    <name evidence="2" type="ordered locus">Tint_0726</name>
</gene>
<dbReference type="STRING" id="75379.Tint_0726"/>
<proteinExistence type="predicted"/>
<dbReference type="HOGENOM" id="CLU_075053_15_1_4"/>
<dbReference type="InterPro" id="IPR014710">
    <property type="entry name" value="RmlC-like_jellyroll"/>
</dbReference>
<dbReference type="GO" id="GO:0003700">
    <property type="term" value="F:DNA-binding transcription factor activity"/>
    <property type="evidence" value="ECO:0007669"/>
    <property type="project" value="TreeGrafter"/>
</dbReference>
<dbReference type="PANTHER" id="PTHR24567">
    <property type="entry name" value="CRP FAMILY TRANSCRIPTIONAL REGULATORY PROTEIN"/>
    <property type="match status" value="1"/>
</dbReference>
<dbReference type="Pfam" id="PF00027">
    <property type="entry name" value="cNMP_binding"/>
    <property type="match status" value="1"/>
</dbReference>
<dbReference type="PROSITE" id="PS50042">
    <property type="entry name" value="CNMP_BINDING_3"/>
    <property type="match status" value="1"/>
</dbReference>
<dbReference type="SUPFAM" id="SSF51206">
    <property type="entry name" value="cAMP-binding domain-like"/>
    <property type="match status" value="1"/>
</dbReference>
<dbReference type="EMBL" id="CP002021">
    <property type="protein sequence ID" value="ADG30122.1"/>
    <property type="molecule type" value="Genomic_DNA"/>
</dbReference>
<dbReference type="PANTHER" id="PTHR24567:SF74">
    <property type="entry name" value="HTH-TYPE TRANSCRIPTIONAL REGULATOR ARCR"/>
    <property type="match status" value="1"/>
</dbReference>
<dbReference type="CDD" id="cd00038">
    <property type="entry name" value="CAP_ED"/>
    <property type="match status" value="1"/>
</dbReference>
<evidence type="ECO:0000259" key="1">
    <source>
        <dbReference type="PROSITE" id="PS50042"/>
    </source>
</evidence>
<dbReference type="KEGG" id="tin:Tint_0726"/>
<organism evidence="2">
    <name type="scientific">Thiomonas intermedia (strain K12)</name>
    <name type="common">Thiobacillus intermedius</name>
    <dbReference type="NCBI Taxonomy" id="75379"/>
    <lineage>
        <taxon>Bacteria</taxon>
        <taxon>Pseudomonadati</taxon>
        <taxon>Pseudomonadota</taxon>
        <taxon>Betaproteobacteria</taxon>
        <taxon>Burkholderiales</taxon>
        <taxon>Thiomonas</taxon>
    </lineage>
</organism>
<dbReference type="InterPro" id="IPR050397">
    <property type="entry name" value="Env_Response_Regulators"/>
</dbReference>
<feature type="domain" description="Cyclic nucleotide-binding" evidence="1">
    <location>
        <begin position="15"/>
        <end position="110"/>
    </location>
</feature>
<dbReference type="InterPro" id="IPR000595">
    <property type="entry name" value="cNMP-bd_dom"/>
</dbReference>